<dbReference type="InterPro" id="IPR025475">
    <property type="entry name" value="DUF4326"/>
</dbReference>
<accession>A0A7G8LKW1</accession>
<evidence type="ECO:0000313" key="2">
    <source>
        <dbReference type="EMBL" id="QNJ57883.1"/>
    </source>
</evidence>
<keyword evidence="3" id="KW-1185">Reference proteome</keyword>
<organism evidence="2 3">
    <name type="scientific">Gordonia phage Azula</name>
    <dbReference type="NCBI Taxonomy" id="2762397"/>
    <lineage>
        <taxon>Viruses</taxon>
        <taxon>Duplodnaviria</taxon>
        <taxon>Heunggongvirae</taxon>
        <taxon>Uroviricota</taxon>
        <taxon>Caudoviricetes</taxon>
        <taxon>Jujuvirus</taxon>
        <taxon>Jujuvirus azula</taxon>
    </lineage>
</organism>
<dbReference type="Pfam" id="PF14216">
    <property type="entry name" value="DUF4326"/>
    <property type="match status" value="1"/>
</dbReference>
<sequence length="121" mass="13901">MPQRIQRQRSKGWRMPEGAVYVGRPTKWGNPFVVGEVYDRLHYRSKTMSGAKDLRVRDRAHAVDLYRRWLNGTAHHLNAFNPPTEREIRRHLLGHDLVCWCPPGPCHADVLLEIANGGGPQ</sequence>
<evidence type="ECO:0000313" key="3">
    <source>
        <dbReference type="Proteomes" id="UP000515801"/>
    </source>
</evidence>
<evidence type="ECO:0000259" key="1">
    <source>
        <dbReference type="Pfam" id="PF14216"/>
    </source>
</evidence>
<dbReference type="GeneID" id="65128286"/>
<dbReference type="Proteomes" id="UP000515801">
    <property type="component" value="Segment"/>
</dbReference>
<feature type="domain" description="DUF4326" evidence="1">
    <location>
        <begin position="8"/>
        <end position="113"/>
    </location>
</feature>
<reference evidence="2 3" key="1">
    <citation type="submission" date="2020-07" db="EMBL/GenBank/DDBJ databases">
        <authorList>
            <person name="McAllister N."/>
            <person name="Shin J."/>
            <person name="DeCesaris R."/>
            <person name="Khan R."/>
            <person name="Maida M.R."/>
            <person name="Meek G.M."/>
            <person name="Nagarkar R."/>
            <person name="Neopaney A."/>
            <person name="Oviedo V."/>
            <person name="Yang K.S."/>
            <person name="Butela K.A."/>
            <person name="Garlena R.A."/>
            <person name="Russell D.A."/>
            <person name="Pope W.H."/>
            <person name="Jacobs-Sera D."/>
            <person name="Hatfull G.F."/>
        </authorList>
    </citation>
    <scope>NUCLEOTIDE SEQUENCE [LARGE SCALE GENOMIC DNA]</scope>
</reference>
<proteinExistence type="predicted"/>
<dbReference type="RefSeq" id="YP_010109998.1">
    <property type="nucleotide sequence ID" value="NC_055865.1"/>
</dbReference>
<gene>
    <name evidence="2" type="primary">72</name>
    <name evidence="2" type="ORF">SEA_AZULA_72</name>
</gene>
<dbReference type="EMBL" id="MT723935">
    <property type="protein sequence ID" value="QNJ57883.1"/>
    <property type="molecule type" value="Genomic_DNA"/>
</dbReference>
<protein>
    <recommendedName>
        <fullName evidence="1">DUF4326 domain-containing protein</fullName>
    </recommendedName>
</protein>
<name>A0A7G8LKW1_9CAUD</name>
<dbReference type="KEGG" id="vg:65128286"/>